<evidence type="ECO:0000313" key="2">
    <source>
        <dbReference type="Proteomes" id="UP000546324"/>
    </source>
</evidence>
<dbReference type="AlphaFoldDB" id="A0A7X0G4H1"/>
<organism evidence="1 2">
    <name type="scientific">Actinomadura coerulea</name>
    <dbReference type="NCBI Taxonomy" id="46159"/>
    <lineage>
        <taxon>Bacteria</taxon>
        <taxon>Bacillati</taxon>
        <taxon>Actinomycetota</taxon>
        <taxon>Actinomycetes</taxon>
        <taxon>Streptosporangiales</taxon>
        <taxon>Thermomonosporaceae</taxon>
        <taxon>Actinomadura</taxon>
    </lineage>
</organism>
<protein>
    <submittedName>
        <fullName evidence="1">Uncharacterized protein</fullName>
    </submittedName>
</protein>
<reference evidence="1 2" key="1">
    <citation type="submission" date="2020-08" db="EMBL/GenBank/DDBJ databases">
        <title>Sequencing the genomes of 1000 actinobacteria strains.</title>
        <authorList>
            <person name="Klenk H.-P."/>
        </authorList>
    </citation>
    <scope>NUCLEOTIDE SEQUENCE [LARGE SCALE GENOMIC DNA]</scope>
    <source>
        <strain evidence="1 2">DSM 43675</strain>
    </source>
</reference>
<proteinExistence type="predicted"/>
<evidence type="ECO:0000313" key="1">
    <source>
        <dbReference type="EMBL" id="MBB6398557.1"/>
    </source>
</evidence>
<dbReference type="RefSeq" id="WP_185029625.1">
    <property type="nucleotide sequence ID" value="NZ_JACHMQ010000001.1"/>
</dbReference>
<keyword evidence="2" id="KW-1185">Reference proteome</keyword>
<accession>A0A7X0G4H1</accession>
<sequence length="279" mass="29668">MANYPDFGVLLTRLLDYRQTDIAWLASASGIPESDLRSVADGVPPSASQVDGLAAALGFRTADLFVIAGLSVPEALRPCEAAAGSGLVDLIHVVMALPADQRTHIHETVERLPQLPRIRPADPPRAFYQGDGGLGAMLVTMLCANRNLHSPVDAAKTLHLLTRGRMYLAGTTYGHIAAGAVPLRPTWVGGFATALGIPAADLAAITGADLSEATPPEDPLAAEMAELLWDCRRLRASQIEHVCAEAEAMLVPVPDDASGDDWNRVHHQNGTWWGAPRRG</sequence>
<name>A0A7X0G4H1_9ACTN</name>
<dbReference type="Proteomes" id="UP000546324">
    <property type="component" value="Unassembled WGS sequence"/>
</dbReference>
<gene>
    <name evidence="1" type="ORF">BKA00_005471</name>
</gene>
<comment type="caution">
    <text evidence="1">The sequence shown here is derived from an EMBL/GenBank/DDBJ whole genome shotgun (WGS) entry which is preliminary data.</text>
</comment>
<dbReference type="EMBL" id="JACHMQ010000001">
    <property type="protein sequence ID" value="MBB6398557.1"/>
    <property type="molecule type" value="Genomic_DNA"/>
</dbReference>